<comment type="caution">
    <text evidence="6">The sequence shown here is derived from an EMBL/GenBank/DDBJ whole genome shotgun (WGS) entry which is preliminary data.</text>
</comment>
<dbReference type="InterPro" id="IPR005178">
    <property type="entry name" value="Ostalpha/TMEM184C"/>
</dbReference>
<protein>
    <submittedName>
        <fullName evidence="6">Uncharacterized protein</fullName>
    </submittedName>
</protein>
<dbReference type="GO" id="GO:0016020">
    <property type="term" value="C:membrane"/>
    <property type="evidence" value="ECO:0007669"/>
    <property type="project" value="UniProtKB-SubCell"/>
</dbReference>
<keyword evidence="4 5" id="KW-0472">Membrane</keyword>
<keyword evidence="7" id="KW-1185">Reference proteome</keyword>
<dbReference type="Proteomes" id="UP001331761">
    <property type="component" value="Unassembled WGS sequence"/>
</dbReference>
<evidence type="ECO:0000256" key="4">
    <source>
        <dbReference type="ARBA" id="ARBA00023136"/>
    </source>
</evidence>
<evidence type="ECO:0000313" key="7">
    <source>
        <dbReference type="Proteomes" id="UP001331761"/>
    </source>
</evidence>
<evidence type="ECO:0000256" key="1">
    <source>
        <dbReference type="ARBA" id="ARBA00004141"/>
    </source>
</evidence>
<gene>
    <name evidence="6" type="ORF">GCK32_010794</name>
</gene>
<proteinExistence type="predicted"/>
<sequence length="169" mass="19790">MILLFSAILPCIVVIALGIFHVYFYKTNTTNEEVRSALYFVIAMPPITVMGAIIGMFIPRAAGFLYAVTTTYYMLALYMMVDLMFTMFYGKRALSRYLQEKSKRIVLKPKFLKIFRCIPDFTVKPSIENLLRIEALIIQTVFVRILMQICELVVYFELRRKSNMWVHKK</sequence>
<accession>A0AAN8FTS3</accession>
<reference evidence="6 7" key="1">
    <citation type="submission" date="2019-10" db="EMBL/GenBank/DDBJ databases">
        <title>Assembly and Annotation for the nematode Trichostrongylus colubriformis.</title>
        <authorList>
            <person name="Martin J."/>
        </authorList>
    </citation>
    <scope>NUCLEOTIDE SEQUENCE [LARGE SCALE GENOMIC DNA]</scope>
    <source>
        <strain evidence="6">G859</strain>
        <tissue evidence="6">Whole worm</tissue>
    </source>
</reference>
<organism evidence="6 7">
    <name type="scientific">Trichostrongylus colubriformis</name>
    <name type="common">Black scour worm</name>
    <dbReference type="NCBI Taxonomy" id="6319"/>
    <lineage>
        <taxon>Eukaryota</taxon>
        <taxon>Metazoa</taxon>
        <taxon>Ecdysozoa</taxon>
        <taxon>Nematoda</taxon>
        <taxon>Chromadorea</taxon>
        <taxon>Rhabditida</taxon>
        <taxon>Rhabditina</taxon>
        <taxon>Rhabditomorpha</taxon>
        <taxon>Strongyloidea</taxon>
        <taxon>Trichostrongylidae</taxon>
        <taxon>Trichostrongylus</taxon>
    </lineage>
</organism>
<feature type="transmembrane region" description="Helical" evidence="5">
    <location>
        <begin position="6"/>
        <end position="25"/>
    </location>
</feature>
<evidence type="ECO:0000256" key="3">
    <source>
        <dbReference type="ARBA" id="ARBA00022989"/>
    </source>
</evidence>
<dbReference type="Pfam" id="PF03619">
    <property type="entry name" value="Solute_trans_a"/>
    <property type="match status" value="1"/>
</dbReference>
<evidence type="ECO:0000256" key="5">
    <source>
        <dbReference type="SAM" id="Phobius"/>
    </source>
</evidence>
<keyword evidence="2 5" id="KW-0812">Transmembrane</keyword>
<evidence type="ECO:0000256" key="2">
    <source>
        <dbReference type="ARBA" id="ARBA00022692"/>
    </source>
</evidence>
<dbReference type="EMBL" id="WIXE01019486">
    <property type="protein sequence ID" value="KAK5969983.1"/>
    <property type="molecule type" value="Genomic_DNA"/>
</dbReference>
<feature type="transmembrane region" description="Helical" evidence="5">
    <location>
        <begin position="64"/>
        <end position="89"/>
    </location>
</feature>
<keyword evidence="3 5" id="KW-1133">Transmembrane helix</keyword>
<dbReference type="PANTHER" id="PTHR23423">
    <property type="entry name" value="ORGANIC SOLUTE TRANSPORTER-RELATED"/>
    <property type="match status" value="1"/>
</dbReference>
<evidence type="ECO:0000313" key="6">
    <source>
        <dbReference type="EMBL" id="KAK5969983.1"/>
    </source>
</evidence>
<name>A0AAN8FTS3_TRICO</name>
<comment type="subcellular location">
    <subcellularLocation>
        <location evidence="1">Membrane</location>
        <topology evidence="1">Multi-pass membrane protein</topology>
    </subcellularLocation>
</comment>
<dbReference type="AlphaFoldDB" id="A0AAN8FTS3"/>
<feature type="transmembrane region" description="Helical" evidence="5">
    <location>
        <begin position="37"/>
        <end position="58"/>
    </location>
</feature>